<dbReference type="EMBL" id="JAHUZE010000001">
    <property type="protein sequence ID" value="MBV7377620.1"/>
    <property type="molecule type" value="Genomic_DNA"/>
</dbReference>
<dbReference type="RefSeq" id="WP_218390497.1">
    <property type="nucleotide sequence ID" value="NZ_JAHUZE010000001.1"/>
</dbReference>
<proteinExistence type="predicted"/>
<accession>A0ABS6SXC8</accession>
<name>A0ABS6SXC8_9RHOB</name>
<protein>
    <recommendedName>
        <fullName evidence="3">TolB amino-terminal domain-containing protein</fullName>
    </recommendedName>
</protein>
<gene>
    <name evidence="1" type="ORF">KJP28_01700</name>
</gene>
<sequence>MSQVDISLFGTCSVRVPGEPGVDVRGAKHRALFALLATAPMGRRSRAYLQEMLWGQADYDSGHQNLRRALSDLRKMMGDDFDRIFHTTMTDIQLDLDRVRFQDGRGVFLHDLNVRERRFLEWVEQMRGCEDELVVLRRAAARPSQRLRPTITALPLTSPDGDPVLTVLGDWVAEELCRTLSRSTLMTVISHLSGRRMASRIVDLEDVRERLGVDYVVTGCLRAHGNEVICDLDFLDTETGRILWNRNVVVPSGRASEALLEEVGHIVRGVGHTVAEWTMKSTRGQPIPQIADHELLITGVSLMHRSRLRDFLAARSYLSEAAKRAPHESDVHAWLGNWHVLNVFKGYTTDRDHDTQNALRCTGQALDLDPESSFALTIDGFIHGNLLGRLDEAGVRYTAALDRNHNESLGWLLRGSLLAFQDKGDAAVQAAETARRLSPLDPFGYYFDSLASTAYLSAGDLPRALELANRSLIVNDRHISTLRAKITAQYGLGDGAGARQTAIELKRKFPTFSLEEYRKTHPSMEGKLGQRVVEALGAAGVN</sequence>
<evidence type="ECO:0000313" key="1">
    <source>
        <dbReference type="EMBL" id="MBV7377620.1"/>
    </source>
</evidence>
<reference evidence="1 2" key="1">
    <citation type="submission" date="2021-05" db="EMBL/GenBank/DDBJ databases">
        <title>Culturable bacteria isolated from Daya Bay.</title>
        <authorList>
            <person name="Zheng W."/>
            <person name="Yu S."/>
            <person name="Huang Y."/>
        </authorList>
    </citation>
    <scope>NUCLEOTIDE SEQUENCE [LARGE SCALE GENOMIC DNA]</scope>
    <source>
        <strain evidence="1 2">DP4N28-5</strain>
    </source>
</reference>
<dbReference type="InterPro" id="IPR051677">
    <property type="entry name" value="AfsR-DnrI-RedD_regulator"/>
</dbReference>
<comment type="caution">
    <text evidence="1">The sequence shown here is derived from an EMBL/GenBank/DDBJ whole genome shotgun (WGS) entry which is preliminary data.</text>
</comment>
<evidence type="ECO:0008006" key="3">
    <source>
        <dbReference type="Google" id="ProtNLM"/>
    </source>
</evidence>
<keyword evidence="2" id="KW-1185">Reference proteome</keyword>
<evidence type="ECO:0000313" key="2">
    <source>
        <dbReference type="Proteomes" id="UP000756530"/>
    </source>
</evidence>
<dbReference type="PANTHER" id="PTHR35807">
    <property type="entry name" value="TRANSCRIPTIONAL REGULATOR REDD-RELATED"/>
    <property type="match status" value="1"/>
</dbReference>
<organism evidence="1 2">
    <name type="scientific">Maritimibacter dapengensis</name>
    <dbReference type="NCBI Taxonomy" id="2836868"/>
    <lineage>
        <taxon>Bacteria</taxon>
        <taxon>Pseudomonadati</taxon>
        <taxon>Pseudomonadota</taxon>
        <taxon>Alphaproteobacteria</taxon>
        <taxon>Rhodobacterales</taxon>
        <taxon>Roseobacteraceae</taxon>
        <taxon>Maritimibacter</taxon>
    </lineage>
</organism>
<dbReference type="Proteomes" id="UP000756530">
    <property type="component" value="Unassembled WGS sequence"/>
</dbReference>